<comment type="caution">
    <text evidence="2">The sequence shown here is derived from an EMBL/GenBank/DDBJ whole genome shotgun (WGS) entry which is preliminary data.</text>
</comment>
<protein>
    <submittedName>
        <fullName evidence="2">7012_t:CDS:1</fullName>
    </submittedName>
</protein>
<evidence type="ECO:0000313" key="3">
    <source>
        <dbReference type="Proteomes" id="UP000789570"/>
    </source>
</evidence>
<name>A0A9N9BWF1_9GLOM</name>
<evidence type="ECO:0000313" key="2">
    <source>
        <dbReference type="EMBL" id="CAG8579501.1"/>
    </source>
</evidence>
<gene>
    <name evidence="2" type="ORF">FCALED_LOCUS7521</name>
</gene>
<evidence type="ECO:0000256" key="1">
    <source>
        <dbReference type="SAM" id="MobiDB-lite"/>
    </source>
</evidence>
<dbReference type="Proteomes" id="UP000789570">
    <property type="component" value="Unassembled WGS sequence"/>
</dbReference>
<dbReference type="EMBL" id="CAJVPQ010002009">
    <property type="protein sequence ID" value="CAG8579501.1"/>
    <property type="molecule type" value="Genomic_DNA"/>
</dbReference>
<accession>A0A9N9BWF1</accession>
<dbReference type="AlphaFoldDB" id="A0A9N9BWF1"/>
<sequence length="278" mass="31455">MDSRQDESNSPAECMYDDDTFFLEDFTDWLRLQIAQPSGITMSPNTDHLQETSNMTEYNYETAELSIIDVSTNTDRLHENSNMYDGPQYNYETAGPSGIAASTNMDRLQENSNMYDGPQYNYGTVGPSGIAASTNMDRIQENSNLHDGPQYNYGTAGPSGTVASTNMDRLQETFDMFDYRGPPNNHENYKQDAPSYSTQLDIQISTKYVNISQVEITAPYSMPDHPKIYDCNQAEKFGDFTEPYKRGRSQSGKSEKSNYERDVNEGGFNPVFLRIDQD</sequence>
<proteinExistence type="predicted"/>
<feature type="region of interest" description="Disordered" evidence="1">
    <location>
        <begin position="241"/>
        <end position="278"/>
    </location>
</feature>
<dbReference type="OrthoDB" id="10635883at2759"/>
<feature type="compositionally biased region" description="Basic and acidic residues" evidence="1">
    <location>
        <begin position="253"/>
        <end position="264"/>
    </location>
</feature>
<organism evidence="2 3">
    <name type="scientific">Funneliformis caledonium</name>
    <dbReference type="NCBI Taxonomy" id="1117310"/>
    <lineage>
        <taxon>Eukaryota</taxon>
        <taxon>Fungi</taxon>
        <taxon>Fungi incertae sedis</taxon>
        <taxon>Mucoromycota</taxon>
        <taxon>Glomeromycotina</taxon>
        <taxon>Glomeromycetes</taxon>
        <taxon>Glomerales</taxon>
        <taxon>Glomeraceae</taxon>
        <taxon>Funneliformis</taxon>
    </lineage>
</organism>
<keyword evidence="3" id="KW-1185">Reference proteome</keyword>
<reference evidence="2" key="1">
    <citation type="submission" date="2021-06" db="EMBL/GenBank/DDBJ databases">
        <authorList>
            <person name="Kallberg Y."/>
            <person name="Tangrot J."/>
            <person name="Rosling A."/>
        </authorList>
    </citation>
    <scope>NUCLEOTIDE SEQUENCE</scope>
    <source>
        <strain evidence="2">UK204</strain>
    </source>
</reference>